<proteinExistence type="predicted"/>
<organism evidence="1 2">
    <name type="scientific">Escherichia coli</name>
    <dbReference type="NCBI Taxonomy" id="562"/>
    <lineage>
        <taxon>Bacteria</taxon>
        <taxon>Pseudomonadati</taxon>
        <taxon>Pseudomonadota</taxon>
        <taxon>Gammaproteobacteria</taxon>
        <taxon>Enterobacterales</taxon>
        <taxon>Enterobacteriaceae</taxon>
        <taxon>Escherichia</taxon>
    </lineage>
</organism>
<gene>
    <name evidence="1" type="ORF">GAI89_00160</name>
</gene>
<dbReference type="InterPro" id="IPR015037">
    <property type="entry name" value="DUF1919"/>
</dbReference>
<sequence length="195" mass="23167">MLVDKILHKTGLFDFLDKILITRPFAIVSNNCWGYRLYKNIGLEYNTPFIGLYITASDFVEMCINLEHFLSRDIVESDFINTEHNFPVAFVDGVKIYFMHYNSRAEAMDKWNRRIKRLQSFISSHGLDRVVFKMCDRDGSYMDVMKFNELKIKRTISFTSKENKGLVESNGNIYPGDVLFNFRHRYYLKYIKTFR</sequence>
<reference evidence="1 2" key="1">
    <citation type="submission" date="2019-12" db="EMBL/GenBank/DDBJ databases">
        <authorList>
            <consortium name="NARMS: The National Antimicrobial Resistance Monitoring System"/>
        </authorList>
    </citation>
    <scope>NUCLEOTIDE SEQUENCE [LARGE SCALE GENOMIC DNA]</scope>
    <source>
        <strain evidence="1 2">CVM N19EC0510</strain>
    </source>
</reference>
<evidence type="ECO:0000313" key="2">
    <source>
        <dbReference type="Proteomes" id="UP000531463"/>
    </source>
</evidence>
<dbReference type="EMBL" id="AASWKH010000001">
    <property type="protein sequence ID" value="EFH6093078.1"/>
    <property type="molecule type" value="Genomic_DNA"/>
</dbReference>
<dbReference type="InterPro" id="IPR037226">
    <property type="entry name" value="CAC2185-like_sf"/>
</dbReference>
<comment type="caution">
    <text evidence="1">The sequence shown here is derived from an EMBL/GenBank/DDBJ whole genome shotgun (WGS) entry which is preliminary data.</text>
</comment>
<protein>
    <submittedName>
        <fullName evidence="1">DUF1919 domain-containing protein</fullName>
    </submittedName>
</protein>
<dbReference type="RefSeq" id="WP_000959491.1">
    <property type="nucleotide sequence ID" value="NZ_AP022295.1"/>
</dbReference>
<accession>A0A8S7T3X2</accession>
<evidence type="ECO:0000313" key="1">
    <source>
        <dbReference type="EMBL" id="EFH6093078.1"/>
    </source>
</evidence>
<dbReference type="Proteomes" id="UP000531463">
    <property type="component" value="Unassembled WGS sequence"/>
</dbReference>
<dbReference type="AlphaFoldDB" id="A0A8S7T3X2"/>
<dbReference type="Pfam" id="PF08942">
    <property type="entry name" value="DUF1919"/>
    <property type="match status" value="1"/>
</dbReference>
<name>A0A8S7T3X2_ECOLX</name>
<dbReference type="SUPFAM" id="SSF142795">
    <property type="entry name" value="CAC2185-like"/>
    <property type="match status" value="1"/>
</dbReference>